<accession>A0AAV5F196</accession>
<dbReference type="PANTHER" id="PTHR33116">
    <property type="entry name" value="REVERSE TRANSCRIPTASE ZINC-BINDING DOMAIN-CONTAINING PROTEIN-RELATED-RELATED"/>
    <property type="match status" value="1"/>
</dbReference>
<proteinExistence type="predicted"/>
<protein>
    <submittedName>
        <fullName evidence="1">Uncharacterized protein</fullName>
    </submittedName>
</protein>
<sequence length="348" mass="39852">MTLEEYNRGSGQLVNKQKSVVFFSSNCLPETKQELVESLEIQIEAVGEWYLGLPTAVGVAGDGTFDYVADRVRNFVSGWGDNTLSCAARETLLKANAQAIPTYPMACFKLPPKVCKKIKSYISNYWWGSSIDNHKIHWQRWSLLTRSKAEGGMGFRDLPLFNKAMLGKQGWRLITRPNSLCSKVIKGKYYPHATFMTATRRKKTSQTWKAMLWGCEVLKKGLIKRIGQGSSVDVWEHNWIQGISSMKPRVRLPDASVTMVSELFVLNTRIWDEQLVRDTFIHIDAEKILRIRPGVRLSEDVDAWSLERHGQYSVRSAYRLLKDEQISREEQQADGRGSSVVQSWWKRL</sequence>
<dbReference type="EMBL" id="BQKI01000080">
    <property type="protein sequence ID" value="GJN28463.1"/>
    <property type="molecule type" value="Genomic_DNA"/>
</dbReference>
<organism evidence="1 2">
    <name type="scientific">Eleusine coracana subsp. coracana</name>
    <dbReference type="NCBI Taxonomy" id="191504"/>
    <lineage>
        <taxon>Eukaryota</taxon>
        <taxon>Viridiplantae</taxon>
        <taxon>Streptophyta</taxon>
        <taxon>Embryophyta</taxon>
        <taxon>Tracheophyta</taxon>
        <taxon>Spermatophyta</taxon>
        <taxon>Magnoliopsida</taxon>
        <taxon>Liliopsida</taxon>
        <taxon>Poales</taxon>
        <taxon>Poaceae</taxon>
        <taxon>PACMAD clade</taxon>
        <taxon>Chloridoideae</taxon>
        <taxon>Cynodonteae</taxon>
        <taxon>Eleusininae</taxon>
        <taxon>Eleusine</taxon>
    </lineage>
</organism>
<evidence type="ECO:0000313" key="1">
    <source>
        <dbReference type="EMBL" id="GJN28463.1"/>
    </source>
</evidence>
<reference evidence="1" key="1">
    <citation type="journal article" date="2018" name="DNA Res.">
        <title>Multiple hybrid de novo genome assembly of finger millet, an orphan allotetraploid crop.</title>
        <authorList>
            <person name="Hatakeyama M."/>
            <person name="Aluri S."/>
            <person name="Balachadran M.T."/>
            <person name="Sivarajan S.R."/>
            <person name="Patrignani A."/>
            <person name="Gruter S."/>
            <person name="Poveda L."/>
            <person name="Shimizu-Inatsugi R."/>
            <person name="Baeten J."/>
            <person name="Francoijs K.J."/>
            <person name="Nataraja K.N."/>
            <person name="Reddy Y.A.N."/>
            <person name="Phadnis S."/>
            <person name="Ravikumar R.L."/>
            <person name="Schlapbach R."/>
            <person name="Sreeman S.M."/>
            <person name="Shimizu K.K."/>
        </authorList>
    </citation>
    <scope>NUCLEOTIDE SEQUENCE</scope>
</reference>
<dbReference type="AlphaFoldDB" id="A0AAV5F196"/>
<gene>
    <name evidence="1" type="primary">gb16590</name>
    <name evidence="1" type="ORF">PR202_gb16590</name>
</gene>
<name>A0AAV5F196_ELECO</name>
<reference evidence="1" key="2">
    <citation type="submission" date="2021-12" db="EMBL/GenBank/DDBJ databases">
        <title>Resequencing data analysis of finger millet.</title>
        <authorList>
            <person name="Hatakeyama M."/>
            <person name="Aluri S."/>
            <person name="Balachadran M.T."/>
            <person name="Sivarajan S.R."/>
            <person name="Poveda L."/>
            <person name="Shimizu-Inatsugi R."/>
            <person name="Schlapbach R."/>
            <person name="Sreeman S.M."/>
            <person name="Shimizu K.K."/>
        </authorList>
    </citation>
    <scope>NUCLEOTIDE SEQUENCE</scope>
</reference>
<comment type="caution">
    <text evidence="1">The sequence shown here is derived from an EMBL/GenBank/DDBJ whole genome shotgun (WGS) entry which is preliminary data.</text>
</comment>
<evidence type="ECO:0000313" key="2">
    <source>
        <dbReference type="Proteomes" id="UP001054889"/>
    </source>
</evidence>
<dbReference type="Proteomes" id="UP001054889">
    <property type="component" value="Unassembled WGS sequence"/>
</dbReference>
<keyword evidence="2" id="KW-1185">Reference proteome</keyword>
<dbReference type="PANTHER" id="PTHR33116:SF86">
    <property type="entry name" value="REVERSE TRANSCRIPTASE DOMAIN-CONTAINING PROTEIN"/>
    <property type="match status" value="1"/>
</dbReference>